<gene>
    <name evidence="4" type="ORF">IV43_GL001131</name>
    <name evidence="5" type="ORF">LAC1533_0906</name>
</gene>
<dbReference type="PATRIC" id="fig|89059.3.peg.1221"/>
<dbReference type="RefSeq" id="WP_010498116.1">
    <property type="nucleotide sequence ID" value="NZ_JQBK01000029.1"/>
</dbReference>
<dbReference type="EMBL" id="LT630287">
    <property type="protein sequence ID" value="SFV40326.1"/>
    <property type="molecule type" value="Genomic_DNA"/>
</dbReference>
<dbReference type="OrthoDB" id="2249439at2"/>
<evidence type="ECO:0000313" key="6">
    <source>
        <dbReference type="Proteomes" id="UP000051491"/>
    </source>
</evidence>
<dbReference type="InterPro" id="IPR012902">
    <property type="entry name" value="N_methyl_site"/>
</dbReference>
<evidence type="ECO:0000313" key="7">
    <source>
        <dbReference type="Proteomes" id="UP000190935"/>
    </source>
</evidence>
<dbReference type="GeneID" id="95348985"/>
<accession>A0A0R2K4M8</accession>
<dbReference type="Proteomes" id="UP000051491">
    <property type="component" value="Unassembled WGS sequence"/>
</dbReference>
<evidence type="ECO:0000313" key="5">
    <source>
        <dbReference type="EMBL" id="SFV40326.1"/>
    </source>
</evidence>
<reference evidence="4 6" key="1">
    <citation type="journal article" date="2015" name="Genome Announc.">
        <title>Expanding the biotechnology potential of lactobacilli through comparative genomics of 213 strains and associated genera.</title>
        <authorList>
            <person name="Sun Z."/>
            <person name="Harris H.M."/>
            <person name="McCann A."/>
            <person name="Guo C."/>
            <person name="Argimon S."/>
            <person name="Zhang W."/>
            <person name="Yang X."/>
            <person name="Jeffery I.B."/>
            <person name="Cooney J.C."/>
            <person name="Kagawa T.F."/>
            <person name="Liu W."/>
            <person name="Song Y."/>
            <person name="Salvetti E."/>
            <person name="Wrobel A."/>
            <person name="Rasinkangas P."/>
            <person name="Parkhill J."/>
            <person name="Rea M.C."/>
            <person name="O'Sullivan O."/>
            <person name="Ritari J."/>
            <person name="Douillard F.P."/>
            <person name="Paul Ross R."/>
            <person name="Yang R."/>
            <person name="Briner A.E."/>
            <person name="Felis G.E."/>
            <person name="de Vos W.M."/>
            <person name="Barrangou R."/>
            <person name="Klaenhammer T.R."/>
            <person name="Caufield P.W."/>
            <person name="Cui Y."/>
            <person name="Zhang H."/>
            <person name="O'Toole P.W."/>
        </authorList>
    </citation>
    <scope>NUCLEOTIDE SEQUENCE [LARGE SCALE GENOMIC DNA]</scope>
    <source>
        <strain evidence="4 6">DSM 15353</strain>
    </source>
</reference>
<keyword evidence="3" id="KW-1133">Transmembrane helix</keyword>
<dbReference type="Proteomes" id="UP000190935">
    <property type="component" value="Chromosome I"/>
</dbReference>
<name>A0A0R2K4M8_9LACO</name>
<reference evidence="7" key="3">
    <citation type="submission" date="2016-11" db="EMBL/GenBank/DDBJ databases">
        <authorList>
            <person name="Papadimitriou K."/>
        </authorList>
    </citation>
    <scope>NUCLEOTIDE SEQUENCE [LARGE SCALE GENOMIC DNA]</scope>
    <source>
        <strain evidence="7">ACA-DC 1533</strain>
    </source>
</reference>
<dbReference type="GO" id="GO:0030420">
    <property type="term" value="P:establishment of competence for transformation"/>
    <property type="evidence" value="ECO:0007669"/>
    <property type="project" value="UniProtKB-KW"/>
</dbReference>
<dbReference type="STRING" id="89059.LAC1533_0906"/>
<sequence>MNKSCYGKKTGFSLLEMSIVLFLIALICILQFVPSSETTNKMAEDEFWLNFRQNWTSLVVRSHRQKTAGLALFLNHSVQFTSGTDTADKKQIALPKTMHVQGGKREEKIYANGGTQPQTIKINSDLGGASYNIIFELGFGGQYRVQKVKN</sequence>
<keyword evidence="3" id="KW-0812">Transmembrane</keyword>
<evidence type="ECO:0000313" key="4">
    <source>
        <dbReference type="EMBL" id="KRN84520.1"/>
    </source>
</evidence>
<dbReference type="EMBL" id="JQBK01000029">
    <property type="protein sequence ID" value="KRN84520.1"/>
    <property type="molecule type" value="Genomic_DNA"/>
</dbReference>
<proteinExistence type="predicted"/>
<feature type="transmembrane region" description="Helical" evidence="3">
    <location>
        <begin position="12"/>
        <end position="33"/>
    </location>
</feature>
<dbReference type="KEGG" id="laca:LAC1533_0906"/>
<organism evidence="4 6">
    <name type="scientific">Ligilactobacillus acidipiscis</name>
    <dbReference type="NCBI Taxonomy" id="89059"/>
    <lineage>
        <taxon>Bacteria</taxon>
        <taxon>Bacillati</taxon>
        <taxon>Bacillota</taxon>
        <taxon>Bacilli</taxon>
        <taxon>Lactobacillales</taxon>
        <taxon>Lactobacillaceae</taxon>
        <taxon>Ligilactobacillus</taxon>
    </lineage>
</organism>
<comment type="subcellular location">
    <subcellularLocation>
        <location evidence="1">Cell surface</location>
    </subcellularLocation>
</comment>
<protein>
    <submittedName>
        <fullName evidence="5">Late competence protein ComGD, access of DNA to ComEA, FIG038316</fullName>
    </submittedName>
</protein>
<dbReference type="NCBIfam" id="TIGR02532">
    <property type="entry name" value="IV_pilin_GFxxxE"/>
    <property type="match status" value="1"/>
</dbReference>
<evidence type="ECO:0000256" key="3">
    <source>
        <dbReference type="SAM" id="Phobius"/>
    </source>
</evidence>
<reference evidence="5" key="2">
    <citation type="submission" date="2016-11" db="EMBL/GenBank/DDBJ databases">
        <authorList>
            <person name="Jaros S."/>
            <person name="Januszkiewicz K."/>
            <person name="Wedrychowicz H."/>
        </authorList>
    </citation>
    <scope>NUCLEOTIDE SEQUENCE [LARGE SCALE GENOMIC DNA]</scope>
    <source>
        <strain evidence="5">ACA-DC 1533</strain>
    </source>
</reference>
<dbReference type="AlphaFoldDB" id="A0A0R2K4M8"/>
<dbReference type="GO" id="GO:0009986">
    <property type="term" value="C:cell surface"/>
    <property type="evidence" value="ECO:0007669"/>
    <property type="project" value="UniProtKB-SubCell"/>
</dbReference>
<keyword evidence="3" id="KW-0472">Membrane</keyword>
<evidence type="ECO:0000256" key="1">
    <source>
        <dbReference type="ARBA" id="ARBA00004241"/>
    </source>
</evidence>
<keyword evidence="2" id="KW-0178">Competence</keyword>
<evidence type="ECO:0000256" key="2">
    <source>
        <dbReference type="ARBA" id="ARBA00023287"/>
    </source>
</evidence>